<dbReference type="RefSeq" id="WP_184917195.1">
    <property type="nucleotide sequence ID" value="NZ_JACHJR010000001.1"/>
</dbReference>
<accession>A0A7W7WHU9</accession>
<proteinExistence type="predicted"/>
<evidence type="ECO:0000313" key="2">
    <source>
        <dbReference type="EMBL" id="MBB4948147.1"/>
    </source>
</evidence>
<dbReference type="EMBL" id="JACHJR010000001">
    <property type="protein sequence ID" value="MBB4948147.1"/>
    <property type="molecule type" value="Genomic_DNA"/>
</dbReference>
<name>A0A7W7WHU9_9ACTN</name>
<keyword evidence="3" id="KW-1185">Reference proteome</keyword>
<feature type="region of interest" description="Disordered" evidence="1">
    <location>
        <begin position="1"/>
        <end position="39"/>
    </location>
</feature>
<feature type="compositionally biased region" description="Acidic residues" evidence="1">
    <location>
        <begin position="1"/>
        <end position="16"/>
    </location>
</feature>
<evidence type="ECO:0000256" key="1">
    <source>
        <dbReference type="SAM" id="MobiDB-lite"/>
    </source>
</evidence>
<protein>
    <submittedName>
        <fullName evidence="2">Uncharacterized protein</fullName>
    </submittedName>
</protein>
<organism evidence="2 3">
    <name type="scientific">Kitasatospora gansuensis</name>
    <dbReference type="NCBI Taxonomy" id="258050"/>
    <lineage>
        <taxon>Bacteria</taxon>
        <taxon>Bacillati</taxon>
        <taxon>Actinomycetota</taxon>
        <taxon>Actinomycetes</taxon>
        <taxon>Kitasatosporales</taxon>
        <taxon>Streptomycetaceae</taxon>
        <taxon>Kitasatospora</taxon>
    </lineage>
</organism>
<feature type="region of interest" description="Disordered" evidence="1">
    <location>
        <begin position="55"/>
        <end position="84"/>
    </location>
</feature>
<comment type="caution">
    <text evidence="2">The sequence shown here is derived from an EMBL/GenBank/DDBJ whole genome shotgun (WGS) entry which is preliminary data.</text>
</comment>
<gene>
    <name evidence="2" type="ORF">F4556_003682</name>
</gene>
<evidence type="ECO:0000313" key="3">
    <source>
        <dbReference type="Proteomes" id="UP000573327"/>
    </source>
</evidence>
<reference evidence="2 3" key="1">
    <citation type="submission" date="2020-08" db="EMBL/GenBank/DDBJ databases">
        <title>Sequencing the genomes of 1000 actinobacteria strains.</title>
        <authorList>
            <person name="Klenk H.-P."/>
        </authorList>
    </citation>
    <scope>NUCLEOTIDE SEQUENCE [LARGE SCALE GENOMIC DNA]</scope>
    <source>
        <strain evidence="2 3">DSM 44786</strain>
    </source>
</reference>
<sequence length="700" mass="75739">MSAEEEPESAMEESEPDPAKDPMADEGLPPEGEAADQLAKLTQVFQVFAGPVDARNSTFGDGSAGADRPPSQLQRRGADTGRLTEEDLAEATTGFARPEPYDRALAKLEKHQVVELWGPAGTGRRAAAIVLLDELLEGPVYLLRPTLSLRQLAGRDYKRGCGYVLSGRLTDGTSTEDSEHLWRRVRTTVRDCGAHLVVTSAQQTPGSPWRVPWERPEPRWLLLAALGDADVAASEIEAVLAGVPSDFRPQDLREVARRLAAGAGAAAALEQFSLAASATVAEWFEAAPPPAEVLEVTALAFTEGTSTQEYEHGLAELARRMAESVPSLASAEEADPDEPVAPVLPASRAARARPDGLTRHERLSDGVRTRTVVVFRERVYRERVLAELNDRYDVSFWRGVTNWLGGRVRSRPGADPQVRAAVAAGLAELARLDVYEVEQSCLRPWSAGQLGWAGQQTAVLTLWLMCRLDDTLAPVALSVAEEWATDPSQGRRWAAAVAFTGELGLRYPHEAAGRLLGMVETDARLRGPAQQALAQLFAMLTAEGKSAGVVLANLERMRSAHGRRLPELLLGTVLAVVSAPAERTDGLAVMSYLSEHPAKIDRVARLWALVLCHRPLRRRALTAVVNALAGLDSATAKEEASRLGQGLARALPERELGPFRDELARLVDTSRRRPGPDELIDVLLAAVEHDHGRPATEDGT</sequence>
<dbReference type="Proteomes" id="UP000573327">
    <property type="component" value="Unassembled WGS sequence"/>
</dbReference>
<dbReference type="AlphaFoldDB" id="A0A7W7WHU9"/>